<evidence type="ECO:0000313" key="2">
    <source>
        <dbReference type="EMBL" id="SVB88706.1"/>
    </source>
</evidence>
<evidence type="ECO:0000256" key="1">
    <source>
        <dbReference type="SAM" id="Phobius"/>
    </source>
</evidence>
<name>A0A382HN27_9ZZZZ</name>
<feature type="transmembrane region" description="Helical" evidence="1">
    <location>
        <begin position="31"/>
        <end position="51"/>
    </location>
</feature>
<keyword evidence="1" id="KW-0812">Transmembrane</keyword>
<feature type="transmembrane region" description="Helical" evidence="1">
    <location>
        <begin position="6"/>
        <end position="24"/>
    </location>
</feature>
<accession>A0A382HN27</accession>
<reference evidence="2" key="1">
    <citation type="submission" date="2018-05" db="EMBL/GenBank/DDBJ databases">
        <authorList>
            <person name="Lanie J.A."/>
            <person name="Ng W.-L."/>
            <person name="Kazmierczak K.M."/>
            <person name="Andrzejewski T.M."/>
            <person name="Davidsen T.M."/>
            <person name="Wayne K.J."/>
            <person name="Tettelin H."/>
            <person name="Glass J.I."/>
            <person name="Rusch D."/>
            <person name="Podicherti R."/>
            <person name="Tsui H.-C.T."/>
            <person name="Winkler M.E."/>
        </authorList>
    </citation>
    <scope>NUCLEOTIDE SEQUENCE</scope>
</reference>
<sequence>MSLQAVITLTYIPFVVFAAMSCLYKGRKAKILKILSAVLISIASVTYIFFIKSLF</sequence>
<gene>
    <name evidence="2" type="ORF">METZ01_LOCUS241560</name>
</gene>
<protein>
    <submittedName>
        <fullName evidence="2">Uncharacterized protein</fullName>
    </submittedName>
</protein>
<dbReference type="EMBL" id="UINC01062264">
    <property type="protein sequence ID" value="SVB88706.1"/>
    <property type="molecule type" value="Genomic_DNA"/>
</dbReference>
<keyword evidence="1" id="KW-0472">Membrane</keyword>
<organism evidence="2">
    <name type="scientific">marine metagenome</name>
    <dbReference type="NCBI Taxonomy" id="408172"/>
    <lineage>
        <taxon>unclassified sequences</taxon>
        <taxon>metagenomes</taxon>
        <taxon>ecological metagenomes</taxon>
    </lineage>
</organism>
<proteinExistence type="predicted"/>
<dbReference type="AlphaFoldDB" id="A0A382HN27"/>
<keyword evidence="1" id="KW-1133">Transmembrane helix</keyword>